<dbReference type="Proteomes" id="UP001302806">
    <property type="component" value="Chromosome"/>
</dbReference>
<gene>
    <name evidence="7" type="ORF">RHP51_18585</name>
</gene>
<dbReference type="EMBL" id="CP134537">
    <property type="protein sequence ID" value="WNH09014.1"/>
    <property type="molecule type" value="Genomic_DNA"/>
</dbReference>
<sequence length="116" mass="13773">MVNFLKQLKERKLRAILISAAFRKNQSFFKFYGKQLREALFAFEHIFTQNESSKQLLESINYKNVTVSGDTRFDRVYSQLEQDNTLNFISEFKQDKLSVVAGSTWYQKEKIYLLII</sequence>
<dbReference type="EC" id="2.4.99.12" evidence="2"/>
<evidence type="ECO:0000256" key="5">
    <source>
        <dbReference type="ARBA" id="ARBA00049183"/>
    </source>
</evidence>
<dbReference type="RefSeq" id="WP_415865552.1">
    <property type="nucleotide sequence ID" value="NZ_CP134537.1"/>
</dbReference>
<protein>
    <recommendedName>
        <fullName evidence="3">3-deoxy-D-manno-octulosonic acid transferase</fullName>
        <ecNumber evidence="2">2.4.99.12</ecNumber>
    </recommendedName>
    <alternativeName>
        <fullName evidence="4">Lipid IV(A) 3-deoxy-D-manno-octulosonic acid transferase</fullName>
    </alternativeName>
</protein>
<evidence type="ECO:0000256" key="3">
    <source>
        <dbReference type="ARBA" id="ARBA00019077"/>
    </source>
</evidence>
<dbReference type="Pfam" id="PF04413">
    <property type="entry name" value="Glycos_transf_N"/>
    <property type="match status" value="1"/>
</dbReference>
<evidence type="ECO:0000256" key="1">
    <source>
        <dbReference type="ARBA" id="ARBA00004713"/>
    </source>
</evidence>
<dbReference type="InterPro" id="IPR038107">
    <property type="entry name" value="Glycos_transf_N_sf"/>
</dbReference>
<evidence type="ECO:0000313" key="8">
    <source>
        <dbReference type="Proteomes" id="UP001302806"/>
    </source>
</evidence>
<dbReference type="InterPro" id="IPR007507">
    <property type="entry name" value="Glycos_transf_N"/>
</dbReference>
<reference evidence="7 8" key="1">
    <citation type="submission" date="2023-09" db="EMBL/GenBank/DDBJ databases">
        <title>Thalassobella suaedae gen. nov., sp. nov., a marine bacterium of the family Flavobacteriaceae isolated from a halophyte Suaeda japonica.</title>
        <authorList>
            <person name="Lee S.Y."/>
            <person name="Hwang C.Y."/>
        </authorList>
    </citation>
    <scope>NUCLEOTIDE SEQUENCE [LARGE SCALE GENOMIC DNA]</scope>
    <source>
        <strain evidence="7 8">HL-DH14</strain>
    </source>
</reference>
<accession>A0ABY9XTN4</accession>
<feature type="domain" description="3-deoxy-D-manno-octulosonic-acid transferase N-terminal" evidence="6">
    <location>
        <begin position="3"/>
        <end position="75"/>
    </location>
</feature>
<name>A0ABY9XTN4_9FLAO</name>
<organism evidence="7 8">
    <name type="scientific">Thalassobellus suaedae</name>
    <dbReference type="NCBI Taxonomy" id="3074124"/>
    <lineage>
        <taxon>Bacteria</taxon>
        <taxon>Pseudomonadati</taxon>
        <taxon>Bacteroidota</taxon>
        <taxon>Flavobacteriia</taxon>
        <taxon>Flavobacteriales</taxon>
        <taxon>Flavobacteriaceae</taxon>
        <taxon>Thalassobellus</taxon>
    </lineage>
</organism>
<comment type="pathway">
    <text evidence="1">Bacterial outer membrane biogenesis; LPS core biosynthesis.</text>
</comment>
<evidence type="ECO:0000256" key="2">
    <source>
        <dbReference type="ARBA" id="ARBA00012621"/>
    </source>
</evidence>
<evidence type="ECO:0000259" key="6">
    <source>
        <dbReference type="Pfam" id="PF04413"/>
    </source>
</evidence>
<evidence type="ECO:0000256" key="4">
    <source>
        <dbReference type="ARBA" id="ARBA00031445"/>
    </source>
</evidence>
<comment type="catalytic activity">
    <reaction evidence="5">
        <text>lipid IVA (E. coli) + CMP-3-deoxy-beta-D-manno-octulosonate = alpha-Kdo-(2-&gt;6)-lipid IVA (E. coli) + CMP + H(+)</text>
        <dbReference type="Rhea" id="RHEA:28066"/>
        <dbReference type="ChEBI" id="CHEBI:15378"/>
        <dbReference type="ChEBI" id="CHEBI:58603"/>
        <dbReference type="ChEBI" id="CHEBI:60364"/>
        <dbReference type="ChEBI" id="CHEBI:60377"/>
        <dbReference type="ChEBI" id="CHEBI:85987"/>
        <dbReference type="EC" id="2.4.99.12"/>
    </reaction>
</comment>
<evidence type="ECO:0000313" key="7">
    <source>
        <dbReference type="EMBL" id="WNH09014.1"/>
    </source>
</evidence>
<proteinExistence type="predicted"/>
<dbReference type="Gene3D" id="3.40.50.11720">
    <property type="entry name" value="3-Deoxy-D-manno-octulosonic-acid transferase, N-terminal domain"/>
    <property type="match status" value="1"/>
</dbReference>